<feature type="domain" description="DDE Tnp4" evidence="5">
    <location>
        <begin position="156"/>
        <end position="296"/>
    </location>
</feature>
<dbReference type="InterPro" id="IPR027806">
    <property type="entry name" value="HARBI1_dom"/>
</dbReference>
<organism evidence="7 8">
    <name type="scientific">Buddleja alternifolia</name>
    <dbReference type="NCBI Taxonomy" id="168488"/>
    <lineage>
        <taxon>Eukaryota</taxon>
        <taxon>Viridiplantae</taxon>
        <taxon>Streptophyta</taxon>
        <taxon>Embryophyta</taxon>
        <taxon>Tracheophyta</taxon>
        <taxon>Spermatophyta</taxon>
        <taxon>Magnoliopsida</taxon>
        <taxon>eudicotyledons</taxon>
        <taxon>Gunneridae</taxon>
        <taxon>Pentapetalae</taxon>
        <taxon>asterids</taxon>
        <taxon>lamiids</taxon>
        <taxon>Lamiales</taxon>
        <taxon>Scrophulariaceae</taxon>
        <taxon>Buddlejeae</taxon>
        <taxon>Buddleja</taxon>
    </lineage>
</organism>
<dbReference type="InterPro" id="IPR024752">
    <property type="entry name" value="Myb/SANT-like_dom"/>
</dbReference>
<feature type="region of interest" description="Disordered" evidence="3">
    <location>
        <begin position="538"/>
        <end position="557"/>
    </location>
</feature>
<evidence type="ECO:0000259" key="4">
    <source>
        <dbReference type="Pfam" id="PF12776"/>
    </source>
</evidence>
<comment type="caution">
    <text evidence="7">The sequence shown here is derived from an EMBL/GenBank/DDBJ whole genome shotgun (WGS) entry which is preliminary data.</text>
</comment>
<comment type="cofactor">
    <cofactor evidence="1">
        <name>a divalent metal cation</name>
        <dbReference type="ChEBI" id="CHEBI:60240"/>
    </cofactor>
</comment>
<evidence type="ECO:0000256" key="1">
    <source>
        <dbReference type="ARBA" id="ARBA00001968"/>
    </source>
</evidence>
<feature type="domain" description="Myb/SANT-like" evidence="4">
    <location>
        <begin position="352"/>
        <end position="444"/>
    </location>
</feature>
<keyword evidence="2" id="KW-0479">Metal-binding</keyword>
<dbReference type="Proteomes" id="UP000826271">
    <property type="component" value="Unassembled WGS sequence"/>
</dbReference>
<evidence type="ECO:0000256" key="2">
    <source>
        <dbReference type="ARBA" id="ARBA00022723"/>
    </source>
</evidence>
<accession>A0AAV6Y551</accession>
<evidence type="ECO:0000259" key="6">
    <source>
        <dbReference type="Pfam" id="PF26138"/>
    </source>
</evidence>
<evidence type="ECO:0000259" key="5">
    <source>
        <dbReference type="Pfam" id="PF13359"/>
    </source>
</evidence>
<feature type="compositionally biased region" description="Polar residues" evidence="3">
    <location>
        <begin position="538"/>
        <end position="547"/>
    </location>
</feature>
<dbReference type="InterPro" id="IPR058353">
    <property type="entry name" value="DUF8040"/>
</dbReference>
<proteinExistence type="predicted"/>
<gene>
    <name evidence="7" type="ORF">BUALT_Bualt01G0034700</name>
</gene>
<feature type="domain" description="DUF8040" evidence="6">
    <location>
        <begin position="40"/>
        <end position="123"/>
    </location>
</feature>
<keyword evidence="8" id="KW-1185">Reference proteome</keyword>
<dbReference type="Pfam" id="PF13359">
    <property type="entry name" value="DDE_Tnp_4"/>
    <property type="match status" value="1"/>
</dbReference>
<sequence length="652" mass="74364">MNIIVAMLSDEQLGCRTRRERIVRYVMAQRIHDQVLRIYRLTGNNDTDCLDSLRMDMGSFARLCYLLHNVGGLSDSKHVKLEENVCFFLTVLAHHKKNRIVKFDHVRSGHTVSIYFNAVIVSLLKLHPILIVTPKPVDDECNVARWKHFKGCLGALDGTYIDVQPPLLDKPRYRNRKGGISVNVLGVVDRNMDFVYILHGWEGSTADGRVLRDVVNRPNGLKVPNGQYYLCDNGYMNCPGFLAPYRSIRYHLDEWCEGSHAPQNAKELYNQRHTKARNVIECTWGIMKWRWAVLRMDSAEAHVPDLDPNHRNLYADDQPADDEFVESVGPDHEWSAWRDNLANDMFTDWRTKPEEDVLVQSLKEIISTGWKADNCFRVGYLNVLQDKIMRAFPHIDLRANPHISSKMHSWKKQYNSLYTIFGGTGVGWNPTTKMIDTVDDAAWETTCKNEPNACTMRYKSWPYYDSWCEVFGKDRANGTGAEDFHDALNGVLHNESQPQTPNDVIHNESQPQTPLGPNLEDMDTTYTPRVEEVGTTSFCQPGSSSTTKQAKKGKRKKDDVVIGPIMEGINKFTDKTDSRLGEIVSKMGHEYELTRKCEAVFDIVNQISDLTLDEKLVATNMIVKNTQVLAMFFSLPENAKVGQVRLMLAGKI</sequence>
<dbReference type="PANTHER" id="PTHR46250:SF15">
    <property type="entry name" value="OS01G0523800 PROTEIN"/>
    <property type="match status" value="1"/>
</dbReference>
<dbReference type="GO" id="GO:0046872">
    <property type="term" value="F:metal ion binding"/>
    <property type="evidence" value="ECO:0007669"/>
    <property type="project" value="UniProtKB-KW"/>
</dbReference>
<dbReference type="PANTHER" id="PTHR46250">
    <property type="entry name" value="MYB/SANT-LIKE DNA-BINDING DOMAIN PROTEIN-RELATED"/>
    <property type="match status" value="1"/>
</dbReference>
<dbReference type="Pfam" id="PF26138">
    <property type="entry name" value="DUF8040"/>
    <property type="match status" value="1"/>
</dbReference>
<protein>
    <recommendedName>
        <fullName evidence="9">Transposase</fullName>
    </recommendedName>
</protein>
<reference evidence="7" key="1">
    <citation type="submission" date="2019-10" db="EMBL/GenBank/DDBJ databases">
        <authorList>
            <person name="Zhang R."/>
            <person name="Pan Y."/>
            <person name="Wang J."/>
            <person name="Ma R."/>
            <person name="Yu S."/>
        </authorList>
    </citation>
    <scope>NUCLEOTIDE SEQUENCE</scope>
    <source>
        <strain evidence="7">LA-IB0</strain>
        <tissue evidence="7">Leaf</tissue>
    </source>
</reference>
<evidence type="ECO:0000256" key="3">
    <source>
        <dbReference type="SAM" id="MobiDB-lite"/>
    </source>
</evidence>
<evidence type="ECO:0008006" key="9">
    <source>
        <dbReference type="Google" id="ProtNLM"/>
    </source>
</evidence>
<dbReference type="Pfam" id="PF12776">
    <property type="entry name" value="Myb_DNA-bind_3"/>
    <property type="match status" value="1"/>
</dbReference>
<dbReference type="AlphaFoldDB" id="A0AAV6Y551"/>
<dbReference type="EMBL" id="WHWC01000001">
    <property type="protein sequence ID" value="KAG8389969.1"/>
    <property type="molecule type" value="Genomic_DNA"/>
</dbReference>
<name>A0AAV6Y551_9LAMI</name>
<evidence type="ECO:0000313" key="7">
    <source>
        <dbReference type="EMBL" id="KAG8389969.1"/>
    </source>
</evidence>
<evidence type="ECO:0000313" key="8">
    <source>
        <dbReference type="Proteomes" id="UP000826271"/>
    </source>
</evidence>